<feature type="region of interest" description="Disordered" evidence="1">
    <location>
        <begin position="181"/>
        <end position="216"/>
    </location>
</feature>
<feature type="compositionally biased region" description="Basic and acidic residues" evidence="1">
    <location>
        <begin position="198"/>
        <end position="209"/>
    </location>
</feature>
<accession>A0A2Z7BSN5</accession>
<proteinExistence type="predicted"/>
<evidence type="ECO:0000256" key="1">
    <source>
        <dbReference type="SAM" id="MobiDB-lite"/>
    </source>
</evidence>
<protein>
    <submittedName>
        <fullName evidence="2">Uncharacterized protein</fullName>
    </submittedName>
</protein>
<dbReference type="Proteomes" id="UP000250235">
    <property type="component" value="Unassembled WGS sequence"/>
</dbReference>
<dbReference type="EMBL" id="KV002560">
    <property type="protein sequence ID" value="KZV37611.1"/>
    <property type="molecule type" value="Genomic_DNA"/>
</dbReference>
<evidence type="ECO:0000313" key="2">
    <source>
        <dbReference type="EMBL" id="KZV37611.1"/>
    </source>
</evidence>
<reference evidence="2 3" key="1">
    <citation type="journal article" date="2015" name="Proc. Natl. Acad. Sci. U.S.A.">
        <title>The resurrection genome of Boea hygrometrica: A blueprint for survival of dehydration.</title>
        <authorList>
            <person name="Xiao L."/>
            <person name="Yang G."/>
            <person name="Zhang L."/>
            <person name="Yang X."/>
            <person name="Zhao S."/>
            <person name="Ji Z."/>
            <person name="Zhou Q."/>
            <person name="Hu M."/>
            <person name="Wang Y."/>
            <person name="Chen M."/>
            <person name="Xu Y."/>
            <person name="Jin H."/>
            <person name="Xiao X."/>
            <person name="Hu G."/>
            <person name="Bao F."/>
            <person name="Hu Y."/>
            <person name="Wan P."/>
            <person name="Li L."/>
            <person name="Deng X."/>
            <person name="Kuang T."/>
            <person name="Xiang C."/>
            <person name="Zhu J.K."/>
            <person name="Oliver M.J."/>
            <person name="He Y."/>
        </authorList>
    </citation>
    <scope>NUCLEOTIDE SEQUENCE [LARGE SCALE GENOMIC DNA]</scope>
    <source>
        <strain evidence="3">cv. XS01</strain>
    </source>
</reference>
<evidence type="ECO:0000313" key="3">
    <source>
        <dbReference type="Proteomes" id="UP000250235"/>
    </source>
</evidence>
<organism evidence="2 3">
    <name type="scientific">Dorcoceras hygrometricum</name>
    <dbReference type="NCBI Taxonomy" id="472368"/>
    <lineage>
        <taxon>Eukaryota</taxon>
        <taxon>Viridiplantae</taxon>
        <taxon>Streptophyta</taxon>
        <taxon>Embryophyta</taxon>
        <taxon>Tracheophyta</taxon>
        <taxon>Spermatophyta</taxon>
        <taxon>Magnoliopsida</taxon>
        <taxon>eudicotyledons</taxon>
        <taxon>Gunneridae</taxon>
        <taxon>Pentapetalae</taxon>
        <taxon>asterids</taxon>
        <taxon>lamiids</taxon>
        <taxon>Lamiales</taxon>
        <taxon>Gesneriaceae</taxon>
        <taxon>Didymocarpoideae</taxon>
        <taxon>Trichosporeae</taxon>
        <taxon>Loxocarpinae</taxon>
        <taxon>Dorcoceras</taxon>
    </lineage>
</organism>
<gene>
    <name evidence="2" type="ORF">F511_31468</name>
</gene>
<sequence length="287" mass="32805">MQSVVSLFSKIFSRYLLEEIVSRYIPCEKSAVVLVSITAAGYNAFNRKLKLSAVVKRSARDKATTYRKNIQSQATVQPAGTSSKRNQQTATVEFTSRCSLRIAKRCYQKSVVEFYKGPVGGKTQNAYQQMGYIHWCWIAAQPVKEMCACRWRIYEGNNGRSNQLEKKPADKQAQRSDLLSMMNKEARSSSRAGKNRKRESQEQIRRNQLEVETSSDSTTTDAIKYTSWCKEPSWLRSNQLSKTEAEFKSRIGQNDKHGDLNKTLRRLLFSVHLDLLCCLLKVQCSRA</sequence>
<keyword evidence="3" id="KW-1185">Reference proteome</keyword>
<dbReference type="AlphaFoldDB" id="A0A2Z7BSN5"/>
<name>A0A2Z7BSN5_9LAMI</name>